<dbReference type="Proteomes" id="UP000187209">
    <property type="component" value="Unassembled WGS sequence"/>
</dbReference>
<keyword evidence="1" id="KW-0472">Membrane</keyword>
<accession>A0A1R2AP34</accession>
<protein>
    <submittedName>
        <fullName evidence="2">Uncharacterized protein</fullName>
    </submittedName>
</protein>
<evidence type="ECO:0000256" key="1">
    <source>
        <dbReference type="SAM" id="Phobius"/>
    </source>
</evidence>
<name>A0A1R2AP34_9CILI</name>
<gene>
    <name evidence="2" type="ORF">SteCoe_36960</name>
</gene>
<keyword evidence="3" id="KW-1185">Reference proteome</keyword>
<reference evidence="2 3" key="1">
    <citation type="submission" date="2016-11" db="EMBL/GenBank/DDBJ databases">
        <title>The macronuclear genome of Stentor coeruleus: a giant cell with tiny introns.</title>
        <authorList>
            <person name="Slabodnick M."/>
            <person name="Ruby J.G."/>
            <person name="Reiff S.B."/>
            <person name="Swart E.C."/>
            <person name="Gosai S."/>
            <person name="Prabakaran S."/>
            <person name="Witkowska E."/>
            <person name="Larue G.E."/>
            <person name="Fisher S."/>
            <person name="Freeman R.M."/>
            <person name="Gunawardena J."/>
            <person name="Chu W."/>
            <person name="Stover N.A."/>
            <person name="Gregory B.D."/>
            <person name="Nowacki M."/>
            <person name="Derisi J."/>
            <person name="Roy S.W."/>
            <person name="Marshall W.F."/>
            <person name="Sood P."/>
        </authorList>
    </citation>
    <scope>NUCLEOTIDE SEQUENCE [LARGE SCALE GENOMIC DNA]</scope>
    <source>
        <strain evidence="2">WM001</strain>
    </source>
</reference>
<evidence type="ECO:0000313" key="3">
    <source>
        <dbReference type="Proteomes" id="UP000187209"/>
    </source>
</evidence>
<dbReference type="AlphaFoldDB" id="A0A1R2AP34"/>
<feature type="transmembrane region" description="Helical" evidence="1">
    <location>
        <begin position="85"/>
        <end position="107"/>
    </location>
</feature>
<sequence length="137" mass="15267">MTSFRTAQEKGLKWPQGPDDLCPGKIENPYLYGGGRTLKLKKLLAGISAGWIGGIWALDKYLTANRANVAKNYFLERTMINLSKYLIPAMFVLWLGLPVSQGMYWSILDFSVGAKPTISRDPRPNWPPGKGLLDHAD</sequence>
<comment type="caution">
    <text evidence="2">The sequence shown here is derived from an EMBL/GenBank/DDBJ whole genome shotgun (WGS) entry which is preliminary data.</text>
</comment>
<evidence type="ECO:0000313" key="2">
    <source>
        <dbReference type="EMBL" id="OMJ66256.1"/>
    </source>
</evidence>
<organism evidence="2 3">
    <name type="scientific">Stentor coeruleus</name>
    <dbReference type="NCBI Taxonomy" id="5963"/>
    <lineage>
        <taxon>Eukaryota</taxon>
        <taxon>Sar</taxon>
        <taxon>Alveolata</taxon>
        <taxon>Ciliophora</taxon>
        <taxon>Postciliodesmatophora</taxon>
        <taxon>Heterotrichea</taxon>
        <taxon>Heterotrichida</taxon>
        <taxon>Stentoridae</taxon>
        <taxon>Stentor</taxon>
    </lineage>
</organism>
<keyword evidence="1" id="KW-0812">Transmembrane</keyword>
<dbReference type="OrthoDB" id="317471at2759"/>
<keyword evidence="1" id="KW-1133">Transmembrane helix</keyword>
<dbReference type="EMBL" id="MPUH01001770">
    <property type="protein sequence ID" value="OMJ66256.1"/>
    <property type="molecule type" value="Genomic_DNA"/>
</dbReference>
<proteinExistence type="predicted"/>